<organism evidence="1 2">
    <name type="scientific">Actinoplanes octamycinicus</name>
    <dbReference type="NCBI Taxonomy" id="135948"/>
    <lineage>
        <taxon>Bacteria</taxon>
        <taxon>Bacillati</taxon>
        <taxon>Actinomycetota</taxon>
        <taxon>Actinomycetes</taxon>
        <taxon>Micromonosporales</taxon>
        <taxon>Micromonosporaceae</taxon>
        <taxon>Actinoplanes</taxon>
    </lineage>
</organism>
<sequence length="61" mass="6396">MKRSLVLVHAAPLTRLGVWWRLRALFGLSSTFAVFGPPSAFAVLGPSSAFAVLGPSPASMP</sequence>
<evidence type="ECO:0000313" key="2">
    <source>
        <dbReference type="Proteomes" id="UP000546162"/>
    </source>
</evidence>
<dbReference type="RefSeq" id="WP_185042845.1">
    <property type="nucleotide sequence ID" value="NZ_BAABFG010000005.1"/>
</dbReference>
<protein>
    <submittedName>
        <fullName evidence="1">Uncharacterized protein</fullName>
    </submittedName>
</protein>
<dbReference type="EMBL" id="JACHNB010000001">
    <property type="protein sequence ID" value="MBB4742490.1"/>
    <property type="molecule type" value="Genomic_DNA"/>
</dbReference>
<gene>
    <name evidence="1" type="ORF">BJY16_005949</name>
</gene>
<accession>A0A7W7H1X0</accession>
<proteinExistence type="predicted"/>
<dbReference type="Proteomes" id="UP000546162">
    <property type="component" value="Unassembled WGS sequence"/>
</dbReference>
<reference evidence="1 2" key="1">
    <citation type="submission" date="2020-08" db="EMBL/GenBank/DDBJ databases">
        <title>Sequencing the genomes of 1000 actinobacteria strains.</title>
        <authorList>
            <person name="Klenk H.-P."/>
        </authorList>
    </citation>
    <scope>NUCLEOTIDE SEQUENCE [LARGE SCALE GENOMIC DNA]</scope>
    <source>
        <strain evidence="1 2">DSM 45809</strain>
    </source>
</reference>
<keyword evidence="2" id="KW-1185">Reference proteome</keyword>
<dbReference type="AlphaFoldDB" id="A0A7W7H1X0"/>
<name>A0A7W7H1X0_9ACTN</name>
<evidence type="ECO:0000313" key="1">
    <source>
        <dbReference type="EMBL" id="MBB4742490.1"/>
    </source>
</evidence>
<comment type="caution">
    <text evidence="1">The sequence shown here is derived from an EMBL/GenBank/DDBJ whole genome shotgun (WGS) entry which is preliminary data.</text>
</comment>